<dbReference type="InterPro" id="IPR007557">
    <property type="entry name" value="PSP1_C"/>
</dbReference>
<dbReference type="RefSeq" id="WP_079653678.1">
    <property type="nucleotide sequence ID" value="NZ_LT670846.1"/>
</dbReference>
<dbReference type="PROSITE" id="PS51411">
    <property type="entry name" value="PSP1_C"/>
    <property type="match status" value="1"/>
</dbReference>
<accession>A0A1M6R4I1</accession>
<sequence length="282" mass="32522">MHVKARFLDTRKILEVENAQDVKKGDLVVVLSDRGQELIQILGVSKEESQLKALFLRKADEEDLRIAKENEKLAEDALVVCKEKVQELGLDMKPIKTYIPLDRSKYFFYYLSEKKVDFRELVRALARVFKKRIEMRQVGVRDAIQMMGWIGPCGEMACCYRFIENFESISLRDIEEQNLPLSPTKFTGLCGRLMCCLAFERENYLVKNILPEVGSEICLNGKVYKILHIDPPHGKSILELDGKRIEIPLESLLPNDYKVAIENCKRCSSCCRRNLKEDEVAL</sequence>
<dbReference type="Pfam" id="PF04468">
    <property type="entry name" value="PSP1"/>
    <property type="match status" value="1"/>
</dbReference>
<dbReference type="InterPro" id="IPR047767">
    <property type="entry name" value="PSP1-like"/>
</dbReference>
<protein>
    <submittedName>
        <fullName evidence="2">Cell fate regulator YaaT, PSP1 superfamily (Controls sporulation, competence, biofilm development)</fullName>
    </submittedName>
</protein>
<keyword evidence="3" id="KW-1185">Reference proteome</keyword>
<feature type="domain" description="PSP1 C-terminal" evidence="1">
    <location>
        <begin position="53"/>
        <end position="138"/>
    </location>
</feature>
<dbReference type="OrthoDB" id="9779344at2"/>
<gene>
    <name evidence="2" type="ORF">SAMN05444391_0511</name>
</gene>
<dbReference type="AlphaFoldDB" id="A0A1M6R4I1"/>
<proteinExistence type="predicted"/>
<evidence type="ECO:0000259" key="1">
    <source>
        <dbReference type="PROSITE" id="PS51411"/>
    </source>
</evidence>
<name>A0A1M6R4I1_9AQUI</name>
<dbReference type="PANTHER" id="PTHR43830:SF3">
    <property type="entry name" value="PROTEIN PSP1"/>
    <property type="match status" value="1"/>
</dbReference>
<reference evidence="2 3" key="1">
    <citation type="submission" date="2016-11" db="EMBL/GenBank/DDBJ databases">
        <authorList>
            <person name="Jaros S."/>
            <person name="Januszkiewicz K."/>
            <person name="Wedrychowicz H."/>
        </authorList>
    </citation>
    <scope>NUCLEOTIDE SEQUENCE [LARGE SCALE GENOMIC DNA]</scope>
    <source>
        <strain evidence="2 3">DSM 19557</strain>
    </source>
</reference>
<dbReference type="STRING" id="381751.SAMN05444391_0511"/>
<organism evidence="2 3">
    <name type="scientific">Thermocrinis minervae</name>
    <dbReference type="NCBI Taxonomy" id="381751"/>
    <lineage>
        <taxon>Bacteria</taxon>
        <taxon>Pseudomonadati</taxon>
        <taxon>Aquificota</taxon>
        <taxon>Aquificia</taxon>
        <taxon>Aquificales</taxon>
        <taxon>Aquificaceae</taxon>
        <taxon>Thermocrinis</taxon>
    </lineage>
</organism>
<dbReference type="Proteomes" id="UP000189810">
    <property type="component" value="Chromosome I"/>
</dbReference>
<dbReference type="NCBIfam" id="NF041131">
    <property type="entry name" value="RicT_YaaT_fam"/>
    <property type="match status" value="1"/>
</dbReference>
<dbReference type="PANTHER" id="PTHR43830">
    <property type="entry name" value="PROTEIN PSP1"/>
    <property type="match status" value="1"/>
</dbReference>
<evidence type="ECO:0000313" key="3">
    <source>
        <dbReference type="Proteomes" id="UP000189810"/>
    </source>
</evidence>
<evidence type="ECO:0000313" key="2">
    <source>
        <dbReference type="EMBL" id="SHK27379.1"/>
    </source>
</evidence>
<dbReference type="GO" id="GO:0005737">
    <property type="term" value="C:cytoplasm"/>
    <property type="evidence" value="ECO:0007669"/>
    <property type="project" value="TreeGrafter"/>
</dbReference>
<dbReference type="EMBL" id="LT670846">
    <property type="protein sequence ID" value="SHK27379.1"/>
    <property type="molecule type" value="Genomic_DNA"/>
</dbReference>